<keyword evidence="2" id="KW-1185">Reference proteome</keyword>
<organism evidence="1 2">
    <name type="scientific">Lasiosphaeria miniovina</name>
    <dbReference type="NCBI Taxonomy" id="1954250"/>
    <lineage>
        <taxon>Eukaryota</taxon>
        <taxon>Fungi</taxon>
        <taxon>Dikarya</taxon>
        <taxon>Ascomycota</taxon>
        <taxon>Pezizomycotina</taxon>
        <taxon>Sordariomycetes</taxon>
        <taxon>Sordariomycetidae</taxon>
        <taxon>Sordariales</taxon>
        <taxon>Lasiosphaeriaceae</taxon>
        <taxon>Lasiosphaeria</taxon>
    </lineage>
</organism>
<name>A0AA39ZSR6_9PEZI</name>
<evidence type="ECO:0000313" key="2">
    <source>
        <dbReference type="Proteomes" id="UP001172101"/>
    </source>
</evidence>
<dbReference type="Proteomes" id="UP001172101">
    <property type="component" value="Unassembled WGS sequence"/>
</dbReference>
<dbReference type="RefSeq" id="XP_060289815.1">
    <property type="nucleotide sequence ID" value="XM_060442958.1"/>
</dbReference>
<dbReference type="EMBL" id="JAUIRO010000008">
    <property type="protein sequence ID" value="KAK0702956.1"/>
    <property type="molecule type" value="Genomic_DNA"/>
</dbReference>
<proteinExistence type="predicted"/>
<protein>
    <submittedName>
        <fullName evidence="1">Uncharacterized protein</fullName>
    </submittedName>
</protein>
<evidence type="ECO:0000313" key="1">
    <source>
        <dbReference type="EMBL" id="KAK0702956.1"/>
    </source>
</evidence>
<comment type="caution">
    <text evidence="1">The sequence shown here is derived from an EMBL/GenBank/DDBJ whole genome shotgun (WGS) entry which is preliminary data.</text>
</comment>
<gene>
    <name evidence="1" type="ORF">B0T26DRAFT_729428</name>
</gene>
<dbReference type="GeneID" id="85326228"/>
<sequence length="98" mass="10914">MFRPWSGTCYYMASMLWQSETDIGCSGPYPFPLQGTDSGRIRWRIWGMLRVHFCAASVVPAVGNLGLNLIPISSRLIATEQPSVSSSVRTSNRMVDGW</sequence>
<reference evidence="1" key="1">
    <citation type="submission" date="2023-06" db="EMBL/GenBank/DDBJ databases">
        <title>Genome-scale phylogeny and comparative genomics of the fungal order Sordariales.</title>
        <authorList>
            <consortium name="Lawrence Berkeley National Laboratory"/>
            <person name="Hensen N."/>
            <person name="Bonometti L."/>
            <person name="Westerberg I."/>
            <person name="Brannstrom I.O."/>
            <person name="Guillou S."/>
            <person name="Cros-Aarteil S."/>
            <person name="Calhoun S."/>
            <person name="Haridas S."/>
            <person name="Kuo A."/>
            <person name="Mondo S."/>
            <person name="Pangilinan J."/>
            <person name="Riley R."/>
            <person name="LaButti K."/>
            <person name="Andreopoulos B."/>
            <person name="Lipzen A."/>
            <person name="Chen C."/>
            <person name="Yanf M."/>
            <person name="Daum C."/>
            <person name="Ng V."/>
            <person name="Clum A."/>
            <person name="Steindorff A."/>
            <person name="Ohm R."/>
            <person name="Martin F."/>
            <person name="Silar P."/>
            <person name="Natvig D."/>
            <person name="Lalanne C."/>
            <person name="Gautier V."/>
            <person name="Ament-velasquez S.L."/>
            <person name="Kruys A."/>
            <person name="Hutchinson M.I."/>
            <person name="Powell A.J."/>
            <person name="Barry K."/>
            <person name="Miller A.N."/>
            <person name="Grigoriev I.V."/>
            <person name="Debuchy R."/>
            <person name="Gladieux P."/>
            <person name="Thoren M.H."/>
            <person name="Johannesson H."/>
        </authorList>
    </citation>
    <scope>NUCLEOTIDE SEQUENCE</scope>
    <source>
        <strain evidence="1">SMH2392-1A</strain>
    </source>
</reference>
<dbReference type="AlphaFoldDB" id="A0AA39ZSR6"/>
<accession>A0AA39ZSR6</accession>